<evidence type="ECO:0000313" key="2">
    <source>
        <dbReference type="EMBL" id="AKI80288.1"/>
    </source>
</evidence>
<protein>
    <submittedName>
        <fullName evidence="2">Uncharacterized protein</fullName>
    </submittedName>
</protein>
<keyword evidence="1" id="KW-0472">Membrane</keyword>
<dbReference type="KEGG" id="vg:80514086"/>
<reference evidence="2 3" key="1">
    <citation type="submission" date="2014-10" db="EMBL/GenBank/DDBJ databases">
        <title>Pan-genome analysis of Brazilian lineage A amoebal mimiviruses.</title>
        <authorList>
            <person name="Assis F.L."/>
            <person name="Abrahao J.S."/>
            <person name="Kroon E.G."/>
            <person name="Dornas F.P."/>
            <person name="Andrade K.R."/>
            <person name="Borato P.V.M."/>
            <person name="Pilotto M.R."/>
            <person name="Benamar S."/>
            <person name="LaScola B."/>
            <person name="Colson P."/>
        </authorList>
    </citation>
    <scope>NUCLEOTIDE SEQUENCE [LARGE SCALE GENOMIC DNA]</scope>
    <source>
        <strain evidence="2 3">Kroon</strain>
    </source>
</reference>
<keyword evidence="3" id="KW-1185">Reference proteome</keyword>
<evidence type="ECO:0000313" key="3">
    <source>
        <dbReference type="Proteomes" id="UP000240461"/>
    </source>
</evidence>
<dbReference type="EMBL" id="KM982402">
    <property type="protein sequence ID" value="AKI80288.1"/>
    <property type="molecule type" value="Genomic_DNA"/>
</dbReference>
<dbReference type="Proteomes" id="UP000240461">
    <property type="component" value="Segment"/>
</dbReference>
<name>A0A0G2Y3D7_9VIRU</name>
<keyword evidence="1" id="KW-0812">Transmembrane</keyword>
<keyword evidence="1" id="KW-1133">Transmembrane helix</keyword>
<organism evidence="2 3">
    <name type="scientific">Acanthamoeba polyphaga mimivirus Kroon</name>
    <dbReference type="NCBI Taxonomy" id="3069720"/>
    <lineage>
        <taxon>Viruses</taxon>
        <taxon>Varidnaviria</taxon>
        <taxon>Bamfordvirae</taxon>
        <taxon>Nucleocytoviricota</taxon>
        <taxon>Megaviricetes</taxon>
        <taxon>Imitervirales</taxon>
        <taxon>Mimiviridae</taxon>
        <taxon>Megamimivirinae</taxon>
        <taxon>Mimivirus</taxon>
        <taxon>Mimivirus lagoaense</taxon>
    </lineage>
</organism>
<sequence length="180" mass="20717">MYRFTFQFYCKNIFYLRYNIMSQVTGFDQSNVAQYSSFDPLGSLEHAGSDLGNFIQRNNPFPSLSQSASHTFDDVRSDSGKFFDELKSEADKFYDDAKHGLSDIDYRDFYASDPGNTALRASMQSPYLNSYMDINNAPNVIPLQAPPIVTNRNSKDYNILFVIVILLLLFVAWRCYVNKR</sequence>
<proteinExistence type="predicted"/>
<evidence type="ECO:0000256" key="1">
    <source>
        <dbReference type="SAM" id="Phobius"/>
    </source>
</evidence>
<accession>A0A0G2Y3D7</accession>
<feature type="transmembrane region" description="Helical" evidence="1">
    <location>
        <begin position="157"/>
        <end position="177"/>
    </location>
</feature>